<proteinExistence type="predicted"/>
<reference evidence="3" key="2">
    <citation type="submission" date="2025-08" db="UniProtKB">
        <authorList>
            <consortium name="RefSeq"/>
        </authorList>
    </citation>
    <scope>IDENTIFICATION</scope>
    <source>
        <tissue evidence="3">Leaf</tissue>
    </source>
</reference>
<dbReference type="RefSeq" id="XP_009789099.1">
    <property type="nucleotide sequence ID" value="XM_009790797.1"/>
</dbReference>
<dbReference type="AlphaFoldDB" id="A0A1U7XQ98"/>
<dbReference type="eggNOG" id="KOG0017">
    <property type="taxonomic scope" value="Eukaryota"/>
</dbReference>
<evidence type="ECO:0000313" key="3">
    <source>
        <dbReference type="RefSeq" id="XP_009789099.1"/>
    </source>
</evidence>
<dbReference type="PANTHER" id="PTHR46148:SF60">
    <property type="entry name" value="CHROMO DOMAIN-CONTAINING PROTEIN"/>
    <property type="match status" value="1"/>
</dbReference>
<evidence type="ECO:0000259" key="1">
    <source>
        <dbReference type="Pfam" id="PF24626"/>
    </source>
</evidence>
<name>A0A1U7XQ98_NICSY</name>
<reference evidence="2" key="1">
    <citation type="journal article" date="2013" name="Genome Biol.">
        <title>Reference genomes and transcriptomes of Nicotiana sylvestris and Nicotiana tomentosiformis.</title>
        <authorList>
            <person name="Sierro N."/>
            <person name="Battey J.N."/>
            <person name="Ouadi S."/>
            <person name="Bovet L."/>
            <person name="Goepfert S."/>
            <person name="Bakaher N."/>
            <person name="Peitsch M.C."/>
            <person name="Ivanov N.V."/>
        </authorList>
    </citation>
    <scope>NUCLEOTIDE SEQUENCE [LARGE SCALE GENOMIC DNA]</scope>
</reference>
<gene>
    <name evidence="3" type="primary">LOC104236788</name>
</gene>
<dbReference type="Pfam" id="PF24626">
    <property type="entry name" value="SH3_Tf2-1"/>
    <property type="match status" value="1"/>
</dbReference>
<dbReference type="PANTHER" id="PTHR46148">
    <property type="entry name" value="CHROMO DOMAIN-CONTAINING PROTEIN"/>
    <property type="match status" value="1"/>
</dbReference>
<dbReference type="InterPro" id="IPR056924">
    <property type="entry name" value="SH3_Tf2-1"/>
</dbReference>
<keyword evidence="2" id="KW-1185">Reference proteome</keyword>
<evidence type="ECO:0000313" key="2">
    <source>
        <dbReference type="Proteomes" id="UP000189701"/>
    </source>
</evidence>
<organism evidence="2 3">
    <name type="scientific">Nicotiana sylvestris</name>
    <name type="common">Wood tobacco</name>
    <name type="synonym">South American tobacco</name>
    <dbReference type="NCBI Taxonomy" id="4096"/>
    <lineage>
        <taxon>Eukaryota</taxon>
        <taxon>Viridiplantae</taxon>
        <taxon>Streptophyta</taxon>
        <taxon>Embryophyta</taxon>
        <taxon>Tracheophyta</taxon>
        <taxon>Spermatophyta</taxon>
        <taxon>Magnoliopsida</taxon>
        <taxon>eudicotyledons</taxon>
        <taxon>Gunneridae</taxon>
        <taxon>Pentapetalae</taxon>
        <taxon>asterids</taxon>
        <taxon>lamiids</taxon>
        <taxon>Solanales</taxon>
        <taxon>Solanaceae</taxon>
        <taxon>Nicotianoideae</taxon>
        <taxon>Nicotianeae</taxon>
        <taxon>Nicotiana</taxon>
    </lineage>
</organism>
<sequence length="155" mass="18140">MKKDIVAYMARRLNCKQMKYEHQRHDALEKVKIIQDRLRTKQSRQKSCSDQRVCDVSFMVGERALIRVSPMKGAMRFMKKGKLRLSYVGPFEIYERVGKVAYILSLQPSLSAVHPMFHVSMLRKYHSDTCHVLNFSSVQLDKDLTYEEELLVILA</sequence>
<dbReference type="Proteomes" id="UP000189701">
    <property type="component" value="Unplaced"/>
</dbReference>
<accession>A0A1U7XQ98</accession>
<feature type="domain" description="Tf2-1-like SH3-like" evidence="1">
    <location>
        <begin position="62"/>
        <end position="126"/>
    </location>
</feature>
<protein>
    <submittedName>
        <fullName evidence="3">Uncharacterized protein LOC104236788</fullName>
    </submittedName>
</protein>